<dbReference type="Pfam" id="PF06271">
    <property type="entry name" value="RDD"/>
    <property type="match status" value="1"/>
</dbReference>
<feature type="region of interest" description="Disordered" evidence="7">
    <location>
        <begin position="244"/>
        <end position="264"/>
    </location>
</feature>
<dbReference type="CDD" id="cd00060">
    <property type="entry name" value="FHA"/>
    <property type="match status" value="1"/>
</dbReference>
<evidence type="ECO:0000259" key="9">
    <source>
        <dbReference type="PROSITE" id="PS50006"/>
    </source>
</evidence>
<accession>A0A4R5YBZ7</accession>
<proteinExistence type="predicted"/>
<dbReference type="InterPro" id="IPR010432">
    <property type="entry name" value="RDD"/>
</dbReference>
<evidence type="ECO:0000256" key="7">
    <source>
        <dbReference type="SAM" id="MobiDB-lite"/>
    </source>
</evidence>
<comment type="caution">
    <text evidence="10">The sequence shown here is derived from an EMBL/GenBank/DDBJ whole genome shotgun (WGS) entry which is preliminary data.</text>
</comment>
<name>A0A4R5YBZ7_9MICO</name>
<dbReference type="InterPro" id="IPR008984">
    <property type="entry name" value="SMAD_FHA_dom_sf"/>
</dbReference>
<dbReference type="PANTHER" id="PTHR36115:SF6">
    <property type="entry name" value="PROLINE-RICH ANTIGEN HOMOLOG"/>
    <property type="match status" value="1"/>
</dbReference>
<dbReference type="PROSITE" id="PS50006">
    <property type="entry name" value="FHA_DOMAIN"/>
    <property type="match status" value="1"/>
</dbReference>
<evidence type="ECO:0000256" key="2">
    <source>
        <dbReference type="ARBA" id="ARBA00022475"/>
    </source>
</evidence>
<dbReference type="Proteomes" id="UP000295633">
    <property type="component" value="Unassembled WGS sequence"/>
</dbReference>
<dbReference type="InterPro" id="IPR051791">
    <property type="entry name" value="Pra-immunoreactive"/>
</dbReference>
<feature type="region of interest" description="Disordered" evidence="7">
    <location>
        <begin position="294"/>
        <end position="355"/>
    </location>
</feature>
<evidence type="ECO:0000313" key="10">
    <source>
        <dbReference type="EMBL" id="TDL42224.1"/>
    </source>
</evidence>
<gene>
    <name evidence="10" type="ORF">E2R54_14710</name>
</gene>
<keyword evidence="6 8" id="KW-0472">Membrane</keyword>
<evidence type="ECO:0000313" key="11">
    <source>
        <dbReference type="Proteomes" id="UP000295633"/>
    </source>
</evidence>
<feature type="transmembrane region" description="Helical" evidence="8">
    <location>
        <begin position="47"/>
        <end position="72"/>
    </location>
</feature>
<evidence type="ECO:0000256" key="3">
    <source>
        <dbReference type="ARBA" id="ARBA00022553"/>
    </source>
</evidence>
<dbReference type="InterPro" id="IPR000253">
    <property type="entry name" value="FHA_dom"/>
</dbReference>
<evidence type="ECO:0000256" key="8">
    <source>
        <dbReference type="SAM" id="Phobius"/>
    </source>
</evidence>
<comment type="subcellular location">
    <subcellularLocation>
        <location evidence="1">Cell membrane</location>
        <topology evidence="1">Multi-pass membrane protein</topology>
    </subcellularLocation>
</comment>
<dbReference type="RefSeq" id="WP_133400313.1">
    <property type="nucleotide sequence ID" value="NZ_SMZX01000003.1"/>
</dbReference>
<keyword evidence="2" id="KW-1003">Cell membrane</keyword>
<keyword evidence="3" id="KW-0597">Phosphoprotein</keyword>
<dbReference type="AlphaFoldDB" id="A0A4R5YBZ7"/>
<organism evidence="10 11">
    <name type="scientific">Microbacterium oleivorans</name>
    <dbReference type="NCBI Taxonomy" id="273677"/>
    <lineage>
        <taxon>Bacteria</taxon>
        <taxon>Bacillati</taxon>
        <taxon>Actinomycetota</taxon>
        <taxon>Actinomycetes</taxon>
        <taxon>Micrococcales</taxon>
        <taxon>Microbacteriaceae</taxon>
        <taxon>Microbacterium</taxon>
    </lineage>
</organism>
<dbReference type="Gene3D" id="2.60.200.20">
    <property type="match status" value="1"/>
</dbReference>
<reference evidence="10 11" key="1">
    <citation type="submission" date="2019-03" db="EMBL/GenBank/DDBJ databases">
        <title>Genome Sequencing and Assembly of Various Microbes Isolated from Partially Reclaimed Soil and Acid Mine Drainage (AMD) Site.</title>
        <authorList>
            <person name="Steinbock B."/>
            <person name="Bechtold R."/>
            <person name="Sevigny J.L."/>
            <person name="Thomas D."/>
            <person name="Cuthill L.R."/>
            <person name="Aveiro Johannsen E.J."/>
            <person name="Thomas K."/>
            <person name="Ghosh A."/>
        </authorList>
    </citation>
    <scope>NUCLEOTIDE SEQUENCE [LARGE SCALE GENOMIC DNA]</scope>
    <source>
        <strain evidence="10 11">F-B2</strain>
    </source>
</reference>
<protein>
    <submittedName>
        <fullName evidence="10">FHA domain-containing protein</fullName>
    </submittedName>
</protein>
<dbReference type="GO" id="GO:0005886">
    <property type="term" value="C:plasma membrane"/>
    <property type="evidence" value="ECO:0007669"/>
    <property type="project" value="UniProtKB-SubCell"/>
</dbReference>
<feature type="domain" description="FHA" evidence="9">
    <location>
        <begin position="380"/>
        <end position="434"/>
    </location>
</feature>
<dbReference type="EMBL" id="SMZX01000003">
    <property type="protein sequence ID" value="TDL42224.1"/>
    <property type="molecule type" value="Genomic_DNA"/>
</dbReference>
<sequence length="469" mass="48635">MIWEIEDGPRAIEGLDERGRPRPEYAAGLGLVPAPIGRRILAMVIEAMFIGLLQLPMLLAALPAIIGAVGTADPADAVFGRPDAVWIVVSFVVPYALTTVFLLVQLILLGRRGVTLGKAFTGLRAVNVKTLERPRFWRGAVVRYLVQVASLVVPVIGALLVIALSPLFDPDRRRRGWPDLAAQTYLVDIRKGLNPYDAKRMRIARKTLATDLRDEKASLPSLATPVSGPATDVYIPVARNRGGVLGAPKERAGGGERPAAEEGPFAPIQESPFAVDSAPAAAPPTRGPVVLARQAAEPPAAPAPAAAPEPASAPQPTPRPEPIEEPATPSSSVAPAETLLPGATSSTWSAPDLMPSADAAPTASLVLDSGEQLDVPATGAVLGRAPSVAGADAGAAPLPVADSTKSVSKTHVALRWVDGALVAVDLGSTNGSGVIRDGAETELDAGVPATLRSGDTLRFGDRHASVRLT</sequence>
<dbReference type="SUPFAM" id="SSF49879">
    <property type="entry name" value="SMAD/FHA domain"/>
    <property type="match status" value="1"/>
</dbReference>
<keyword evidence="4 8" id="KW-0812">Transmembrane</keyword>
<evidence type="ECO:0000256" key="4">
    <source>
        <dbReference type="ARBA" id="ARBA00022692"/>
    </source>
</evidence>
<feature type="transmembrane region" description="Helical" evidence="8">
    <location>
        <begin position="84"/>
        <end position="109"/>
    </location>
</feature>
<dbReference type="PANTHER" id="PTHR36115">
    <property type="entry name" value="PROLINE-RICH ANTIGEN HOMOLOG-RELATED"/>
    <property type="match status" value="1"/>
</dbReference>
<evidence type="ECO:0000256" key="5">
    <source>
        <dbReference type="ARBA" id="ARBA00022989"/>
    </source>
</evidence>
<feature type="compositionally biased region" description="Pro residues" evidence="7">
    <location>
        <begin position="299"/>
        <end position="320"/>
    </location>
</feature>
<evidence type="ECO:0000256" key="1">
    <source>
        <dbReference type="ARBA" id="ARBA00004651"/>
    </source>
</evidence>
<feature type="compositionally biased region" description="Basic and acidic residues" evidence="7">
    <location>
        <begin position="248"/>
        <end position="260"/>
    </location>
</feature>
<feature type="transmembrane region" description="Helical" evidence="8">
    <location>
        <begin position="144"/>
        <end position="168"/>
    </location>
</feature>
<keyword evidence="5 8" id="KW-1133">Transmembrane helix</keyword>
<dbReference type="Pfam" id="PF00498">
    <property type="entry name" value="FHA"/>
    <property type="match status" value="1"/>
</dbReference>
<evidence type="ECO:0000256" key="6">
    <source>
        <dbReference type="ARBA" id="ARBA00023136"/>
    </source>
</evidence>